<gene>
    <name evidence="3" type="ORF">B5F75_04450</name>
</gene>
<dbReference type="EMBL" id="NFJD01000003">
    <property type="protein sequence ID" value="OUO56449.1"/>
    <property type="molecule type" value="Genomic_DNA"/>
</dbReference>
<feature type="domain" description="Putative zinc-finger" evidence="2">
    <location>
        <begin position="5"/>
        <end position="34"/>
    </location>
</feature>
<keyword evidence="1" id="KW-1133">Transmembrane helix</keyword>
<reference evidence="4" key="1">
    <citation type="submission" date="2017-04" db="EMBL/GenBank/DDBJ databases">
        <title>Function of individual gut microbiota members based on whole genome sequencing of pure cultures obtained from chicken caecum.</title>
        <authorList>
            <person name="Medvecky M."/>
            <person name="Cejkova D."/>
            <person name="Polansky O."/>
            <person name="Karasova D."/>
            <person name="Kubasova T."/>
            <person name="Cizek A."/>
            <person name="Rychlik I."/>
        </authorList>
    </citation>
    <scope>NUCLEOTIDE SEQUENCE [LARGE SCALE GENOMIC DNA]</scope>
    <source>
        <strain evidence="4">An273</strain>
    </source>
</reference>
<evidence type="ECO:0000313" key="3">
    <source>
        <dbReference type="EMBL" id="OUO56449.1"/>
    </source>
</evidence>
<dbReference type="AlphaFoldDB" id="A0A1Y4DFI8"/>
<evidence type="ECO:0000256" key="1">
    <source>
        <dbReference type="SAM" id="Phobius"/>
    </source>
</evidence>
<keyword evidence="1" id="KW-0812">Transmembrane</keyword>
<feature type="transmembrane region" description="Helical" evidence="1">
    <location>
        <begin position="76"/>
        <end position="95"/>
    </location>
</feature>
<protein>
    <recommendedName>
        <fullName evidence="2">Putative zinc-finger domain-containing protein</fullName>
    </recommendedName>
</protein>
<dbReference type="InterPro" id="IPR041916">
    <property type="entry name" value="Anti_sigma_zinc_sf"/>
</dbReference>
<name>A0A1Y4DFI8_9BACT</name>
<keyword evidence="1" id="KW-0472">Membrane</keyword>
<sequence length="133" mass="14613">MKDCENLMLYASGELEAQNKAAFEQHLQTCAACRAELALLRRTEEALAAPAAPAAVVEKLFSKTTRRKSFFAGWKPALAGTALLGVGIFMLLAGLHPDKTAFDASEVIAYMSENLDDEYLSFSNDLDLFEQEF</sequence>
<accession>A0A1Y4DFI8</accession>
<evidence type="ECO:0000313" key="4">
    <source>
        <dbReference type="Proteomes" id="UP000196368"/>
    </source>
</evidence>
<dbReference type="InterPro" id="IPR027383">
    <property type="entry name" value="Znf_put"/>
</dbReference>
<dbReference type="Pfam" id="PF13490">
    <property type="entry name" value="zf-HC2"/>
    <property type="match status" value="1"/>
</dbReference>
<dbReference type="Gene3D" id="1.10.10.1320">
    <property type="entry name" value="Anti-sigma factor, zinc-finger domain"/>
    <property type="match status" value="1"/>
</dbReference>
<dbReference type="RefSeq" id="WP_087288363.1">
    <property type="nucleotide sequence ID" value="NZ_NFJD01000003.1"/>
</dbReference>
<evidence type="ECO:0000259" key="2">
    <source>
        <dbReference type="Pfam" id="PF13490"/>
    </source>
</evidence>
<comment type="caution">
    <text evidence="3">The sequence shown here is derived from an EMBL/GenBank/DDBJ whole genome shotgun (WGS) entry which is preliminary data.</text>
</comment>
<organism evidence="3 4">
    <name type="scientific">Candidatus Avelusimicrobium gallicola</name>
    <dbReference type="NCBI Taxonomy" id="2562704"/>
    <lineage>
        <taxon>Bacteria</taxon>
        <taxon>Pseudomonadati</taxon>
        <taxon>Elusimicrobiota</taxon>
        <taxon>Elusimicrobia</taxon>
        <taxon>Elusimicrobiales</taxon>
        <taxon>Elusimicrobiaceae</taxon>
        <taxon>Candidatus Avelusimicrobium</taxon>
    </lineage>
</organism>
<dbReference type="Proteomes" id="UP000196368">
    <property type="component" value="Unassembled WGS sequence"/>
</dbReference>
<keyword evidence="4" id="KW-1185">Reference proteome</keyword>
<proteinExistence type="predicted"/>